<dbReference type="InterPro" id="IPR024756">
    <property type="entry name" value="PCDO_beta_N"/>
</dbReference>
<dbReference type="Pfam" id="PF00775">
    <property type="entry name" value="Dioxygenase_C"/>
    <property type="match status" value="1"/>
</dbReference>
<evidence type="ECO:0000256" key="4">
    <source>
        <dbReference type="SAM" id="MobiDB-lite"/>
    </source>
</evidence>
<dbReference type="InterPro" id="IPR015889">
    <property type="entry name" value="Intradiol_dOase_core"/>
</dbReference>
<feature type="region of interest" description="Disordered" evidence="4">
    <location>
        <begin position="1"/>
        <end position="20"/>
    </location>
</feature>
<dbReference type="EC" id="1.13.11.3" evidence="6"/>
<dbReference type="SUPFAM" id="SSF49482">
    <property type="entry name" value="Aromatic compound dioxygenase"/>
    <property type="match status" value="1"/>
</dbReference>
<proteinExistence type="inferred from homology"/>
<dbReference type="PANTHER" id="PTHR33711:SF10">
    <property type="entry name" value="INTRADIOL RING-CLEAVAGE DIOXYGENASES DOMAIN-CONTAINING PROTEIN"/>
    <property type="match status" value="1"/>
</dbReference>
<dbReference type="Gene3D" id="2.60.130.10">
    <property type="entry name" value="Aromatic compound dioxygenase"/>
    <property type="match status" value="1"/>
</dbReference>
<evidence type="ECO:0000313" key="7">
    <source>
        <dbReference type="Proteomes" id="UP001304298"/>
    </source>
</evidence>
<comment type="similarity">
    <text evidence="1">Belongs to the intradiol ring-cleavage dioxygenase family.</text>
</comment>
<dbReference type="PANTHER" id="PTHR33711">
    <property type="entry name" value="DIOXYGENASE, PUTATIVE (AFU_ORTHOLOGUE AFUA_2G02910)-RELATED"/>
    <property type="match status" value="1"/>
</dbReference>
<comment type="caution">
    <text evidence="6">The sequence shown here is derived from an EMBL/GenBank/DDBJ whole genome shotgun (WGS) entry which is preliminary data.</text>
</comment>
<dbReference type="InterPro" id="IPR012785">
    <property type="entry name" value="Protocat_dOase_b"/>
</dbReference>
<evidence type="ECO:0000256" key="3">
    <source>
        <dbReference type="ARBA" id="ARBA00023002"/>
    </source>
</evidence>
<dbReference type="InterPro" id="IPR000627">
    <property type="entry name" value="Intradiol_dOase_C"/>
</dbReference>
<dbReference type="GO" id="GO:0018578">
    <property type="term" value="F:protocatechuate 3,4-dioxygenase activity"/>
    <property type="evidence" value="ECO:0007669"/>
    <property type="project" value="UniProtKB-EC"/>
</dbReference>
<protein>
    <submittedName>
        <fullName evidence="6">Protocatechuate 3,4-dioxygenase subunit beta</fullName>
        <ecNumber evidence="6">1.13.11.3</ecNumber>
    </submittedName>
</protein>
<evidence type="ECO:0000259" key="5">
    <source>
        <dbReference type="PROSITE" id="PS00083"/>
    </source>
</evidence>
<sequence length="244" mass="27625">MAAPTELKLPRYGPDPEGTHPPLGFTGYRSTALRHPHQPLVLLPQMLTEVTGPLLGPGRLGEHDSDLTRQHAEEPQGQRIVVTGRLLDGDGRPVRDSLVEIWQANAGGRYRHTGDRWPSPLDPNFDGVGRALTDSDGRYTFTTIKPGAYPWKNHDNAWRPAHIHFSVFGSAFTQRLVTQMYFPDDPLFSQDPIFNSIPDEKARQRMISRYDHDITRPEWALGYQFDIVLRGSEASVFEEEEDED</sequence>
<gene>
    <name evidence="6" type="primary">pcaH</name>
    <name evidence="6" type="ORF">VA596_30845</name>
</gene>
<dbReference type="InterPro" id="IPR012786">
    <property type="entry name" value="Protocat_dOase_a"/>
</dbReference>
<dbReference type="RefSeq" id="WP_323331720.1">
    <property type="nucleotide sequence ID" value="NZ_JAYFSI010000008.1"/>
</dbReference>
<feature type="domain" description="Intradiol ring-cleavage dioxygenases" evidence="5">
    <location>
        <begin position="82"/>
        <end position="110"/>
    </location>
</feature>
<evidence type="ECO:0000313" key="6">
    <source>
        <dbReference type="EMBL" id="MEA5363966.1"/>
    </source>
</evidence>
<name>A0ABU5RFM1_9PSEU</name>
<dbReference type="Proteomes" id="UP001304298">
    <property type="component" value="Unassembled WGS sequence"/>
</dbReference>
<dbReference type="InterPro" id="IPR050770">
    <property type="entry name" value="Intradiol_RC_Dioxygenase"/>
</dbReference>
<dbReference type="Pfam" id="PF12391">
    <property type="entry name" value="PCDO_beta_N"/>
    <property type="match status" value="1"/>
</dbReference>
<accession>A0ABU5RFM1</accession>
<reference evidence="6 7" key="1">
    <citation type="submission" date="2023-12" db="EMBL/GenBank/DDBJ databases">
        <title>Amycolatopsis sp. V23-08.</title>
        <authorList>
            <person name="Somphong A."/>
        </authorList>
    </citation>
    <scope>NUCLEOTIDE SEQUENCE [LARGE SCALE GENOMIC DNA]</scope>
    <source>
        <strain evidence="6 7">V23-08</strain>
    </source>
</reference>
<feature type="compositionally biased region" description="Basic and acidic residues" evidence="4">
    <location>
        <begin position="60"/>
        <end position="75"/>
    </location>
</feature>
<organism evidence="6 7">
    <name type="scientific">Amycolatopsis heterodermiae</name>
    <dbReference type="NCBI Taxonomy" id="3110235"/>
    <lineage>
        <taxon>Bacteria</taxon>
        <taxon>Bacillati</taxon>
        <taxon>Actinomycetota</taxon>
        <taxon>Actinomycetes</taxon>
        <taxon>Pseudonocardiales</taxon>
        <taxon>Pseudonocardiaceae</taxon>
        <taxon>Amycolatopsis</taxon>
    </lineage>
</organism>
<keyword evidence="2" id="KW-0223">Dioxygenase</keyword>
<evidence type="ECO:0000256" key="2">
    <source>
        <dbReference type="ARBA" id="ARBA00022964"/>
    </source>
</evidence>
<feature type="region of interest" description="Disordered" evidence="4">
    <location>
        <begin position="56"/>
        <end position="75"/>
    </location>
</feature>
<dbReference type="PROSITE" id="PS00083">
    <property type="entry name" value="INTRADIOL_DIOXYGENAS"/>
    <property type="match status" value="1"/>
</dbReference>
<dbReference type="NCBIfam" id="TIGR02422">
    <property type="entry name" value="protocat_beta"/>
    <property type="match status" value="1"/>
</dbReference>
<dbReference type="EMBL" id="JAYFSI010000008">
    <property type="protein sequence ID" value="MEA5363966.1"/>
    <property type="molecule type" value="Genomic_DNA"/>
</dbReference>
<keyword evidence="3 6" id="KW-0560">Oxidoreductase</keyword>
<dbReference type="NCBIfam" id="TIGR02423">
    <property type="entry name" value="protocat_alph"/>
    <property type="match status" value="1"/>
</dbReference>
<keyword evidence="7" id="KW-1185">Reference proteome</keyword>
<evidence type="ECO:0000256" key="1">
    <source>
        <dbReference type="ARBA" id="ARBA00007825"/>
    </source>
</evidence>